<accession>A0ABR6WXP7</accession>
<dbReference type="SUPFAM" id="SSF53098">
    <property type="entry name" value="Ribonuclease H-like"/>
    <property type="match status" value="1"/>
</dbReference>
<protein>
    <recommendedName>
        <fullName evidence="1">Exonuclease domain-containing protein</fullName>
    </recommendedName>
</protein>
<dbReference type="Gene3D" id="3.30.420.10">
    <property type="entry name" value="Ribonuclease H-like superfamily/Ribonuclease H"/>
    <property type="match status" value="1"/>
</dbReference>
<dbReference type="SMART" id="SM00479">
    <property type="entry name" value="EXOIII"/>
    <property type="match status" value="1"/>
</dbReference>
<dbReference type="InterPro" id="IPR013520">
    <property type="entry name" value="Ribonucl_H"/>
</dbReference>
<dbReference type="InterPro" id="IPR036397">
    <property type="entry name" value="RNaseH_sf"/>
</dbReference>
<gene>
    <name evidence="2" type="ORF">GH808_13315</name>
</gene>
<evidence type="ECO:0000313" key="2">
    <source>
        <dbReference type="EMBL" id="MBC3805397.1"/>
    </source>
</evidence>
<name>A0ABR6WXP7_9FIRM</name>
<reference evidence="2 3" key="1">
    <citation type="journal article" date="2020" name="mSystems">
        <title>Defining Genomic and Predicted Metabolic Features of the Acetobacterium Genus.</title>
        <authorList>
            <person name="Ross D.E."/>
            <person name="Marshall C.W."/>
            <person name="Gulliver D."/>
            <person name="May H.D."/>
            <person name="Norman R.S."/>
        </authorList>
    </citation>
    <scope>NUCLEOTIDE SEQUENCE [LARGE SCALE GENOMIC DNA]</scope>
    <source>
        <strain evidence="2 3">DSM 8238</strain>
    </source>
</reference>
<organism evidence="2 3">
    <name type="scientific">Acetobacterium fimetarium</name>
    <dbReference type="NCBI Taxonomy" id="52691"/>
    <lineage>
        <taxon>Bacteria</taxon>
        <taxon>Bacillati</taxon>
        <taxon>Bacillota</taxon>
        <taxon>Clostridia</taxon>
        <taxon>Eubacteriales</taxon>
        <taxon>Eubacteriaceae</taxon>
        <taxon>Acetobacterium</taxon>
    </lineage>
</organism>
<dbReference type="Proteomes" id="UP000603234">
    <property type="component" value="Unassembled WGS sequence"/>
</dbReference>
<dbReference type="RefSeq" id="WP_186843287.1">
    <property type="nucleotide sequence ID" value="NZ_WJBC01000027.1"/>
</dbReference>
<sequence>MSRFAVIDTETTWDDAVMSVGIVIADSVTFELVDKRYYILTPFKDHGGMYTYALYANGIKPDLECSREKVMTELRHFLSDHDATAMFAYNAVFDYRHLPELRHLVWYDIMKVAAYRQHNSRIPDCAECYGTGRLKRGYGVESIYRMLSAELEYCELHNALTDAMDELTIMKLLDHEMGKYALARI</sequence>
<proteinExistence type="predicted"/>
<feature type="domain" description="Exonuclease" evidence="1">
    <location>
        <begin position="3"/>
        <end position="182"/>
    </location>
</feature>
<evidence type="ECO:0000259" key="1">
    <source>
        <dbReference type="SMART" id="SM00479"/>
    </source>
</evidence>
<keyword evidence="3" id="KW-1185">Reference proteome</keyword>
<dbReference type="InterPro" id="IPR012337">
    <property type="entry name" value="RNaseH-like_sf"/>
</dbReference>
<dbReference type="EMBL" id="WJBC01000027">
    <property type="protein sequence ID" value="MBC3805397.1"/>
    <property type="molecule type" value="Genomic_DNA"/>
</dbReference>
<evidence type="ECO:0000313" key="3">
    <source>
        <dbReference type="Proteomes" id="UP000603234"/>
    </source>
</evidence>
<comment type="caution">
    <text evidence="2">The sequence shown here is derived from an EMBL/GenBank/DDBJ whole genome shotgun (WGS) entry which is preliminary data.</text>
</comment>